<name>A0ABN1XJE1_9PSEU</name>
<protein>
    <recommendedName>
        <fullName evidence="4">Deazaflavin-dependent oxidoreductase (Nitroreductase family)</fullName>
    </recommendedName>
</protein>
<accession>A0ABN1XJE1</accession>
<sequence length="206" mass="22139">MDRTSDPRSRIRAPRELKEMNDELLAQREAGTLGFALPVLTVPGRRSGRPRRTPLTVYERDDARFVVGGFPAADWIANLRAAGGRATLSSGASMATEDVVLTELPIDEARPILAAWPEVTPDGVEIMVASGIAAAPTPRRWRTSPVPARSSGSIPAEQAGANPPTRARRDAGTPDPRQVVRSPQRSWPVSPLHAARRGTVPHTLGP</sequence>
<dbReference type="InterPro" id="IPR012349">
    <property type="entry name" value="Split_barrel_FMN-bd"/>
</dbReference>
<keyword evidence="3" id="KW-1185">Reference proteome</keyword>
<evidence type="ECO:0000256" key="1">
    <source>
        <dbReference type="SAM" id="MobiDB-lite"/>
    </source>
</evidence>
<dbReference type="EMBL" id="BAAAJK010000001">
    <property type="protein sequence ID" value="GAA1380172.1"/>
    <property type="molecule type" value="Genomic_DNA"/>
</dbReference>
<dbReference type="Pfam" id="PF04075">
    <property type="entry name" value="F420H2_quin_red"/>
    <property type="match status" value="1"/>
</dbReference>
<feature type="region of interest" description="Disordered" evidence="1">
    <location>
        <begin position="136"/>
        <end position="206"/>
    </location>
</feature>
<reference evidence="2 3" key="1">
    <citation type="journal article" date="2019" name="Int. J. Syst. Evol. Microbiol.">
        <title>The Global Catalogue of Microorganisms (GCM) 10K type strain sequencing project: providing services to taxonomists for standard genome sequencing and annotation.</title>
        <authorList>
            <consortium name="The Broad Institute Genomics Platform"/>
            <consortium name="The Broad Institute Genome Sequencing Center for Infectious Disease"/>
            <person name="Wu L."/>
            <person name="Ma J."/>
        </authorList>
    </citation>
    <scope>NUCLEOTIDE SEQUENCE [LARGE SCALE GENOMIC DNA]</scope>
    <source>
        <strain evidence="2 3">JCM 11896</strain>
    </source>
</reference>
<evidence type="ECO:0000313" key="3">
    <source>
        <dbReference type="Proteomes" id="UP001501414"/>
    </source>
</evidence>
<dbReference type="Gene3D" id="2.30.110.10">
    <property type="entry name" value="Electron Transport, Fmn-binding Protein, Chain A"/>
    <property type="match status" value="1"/>
</dbReference>
<organism evidence="2 3">
    <name type="scientific">Pseudonocardia kongjuensis</name>
    <dbReference type="NCBI Taxonomy" id="102227"/>
    <lineage>
        <taxon>Bacteria</taxon>
        <taxon>Bacillati</taxon>
        <taxon>Actinomycetota</taxon>
        <taxon>Actinomycetes</taxon>
        <taxon>Pseudonocardiales</taxon>
        <taxon>Pseudonocardiaceae</taxon>
        <taxon>Pseudonocardia</taxon>
    </lineage>
</organism>
<comment type="caution">
    <text evidence="2">The sequence shown here is derived from an EMBL/GenBank/DDBJ whole genome shotgun (WGS) entry which is preliminary data.</text>
</comment>
<dbReference type="Proteomes" id="UP001501414">
    <property type="component" value="Unassembled WGS sequence"/>
</dbReference>
<gene>
    <name evidence="2" type="ORF">GCM10009613_04080</name>
</gene>
<evidence type="ECO:0000313" key="2">
    <source>
        <dbReference type="EMBL" id="GAA1380172.1"/>
    </source>
</evidence>
<dbReference type="RefSeq" id="WP_344017821.1">
    <property type="nucleotide sequence ID" value="NZ_BAAAJK010000001.1"/>
</dbReference>
<proteinExistence type="predicted"/>
<dbReference type="InterPro" id="IPR004378">
    <property type="entry name" value="F420H2_quin_Rdtase"/>
</dbReference>
<evidence type="ECO:0008006" key="4">
    <source>
        <dbReference type="Google" id="ProtNLM"/>
    </source>
</evidence>